<accession>A0A674ML10</accession>
<evidence type="ECO:0000313" key="3">
    <source>
        <dbReference type="Ensembl" id="ENSTRUP00000061674.1"/>
    </source>
</evidence>
<name>A0A674ML10_TAKRU</name>
<sequence>MNRISLDKSAQKAVDDYLEYKRIVGDDDGGKLFTPEEYEAYKSKIVPQRAKNRLYVSFGVPGGIDCKLIGPETQCFCTHRYKQHKVDFEEIPCERPLSLPCRVRGCRCSAYLYVPQIGSNHVRCKCKHLPQDHGETADHICKKCPSKISTASRIIAHKYLK</sequence>
<reference evidence="3" key="3">
    <citation type="submission" date="2025-09" db="UniProtKB">
        <authorList>
            <consortium name="Ensembl"/>
        </authorList>
    </citation>
    <scope>IDENTIFICATION</scope>
</reference>
<dbReference type="OMA" id="TADHICK"/>
<dbReference type="GeneTree" id="ENSGT00770000120611"/>
<evidence type="ECO:0000256" key="1">
    <source>
        <dbReference type="ARBA" id="ARBA00011026"/>
    </source>
</evidence>
<comment type="similarity">
    <text evidence="1">Belongs to the FAM221 family.</text>
</comment>
<reference evidence="3" key="2">
    <citation type="submission" date="2025-08" db="UniProtKB">
        <authorList>
            <consortium name="Ensembl"/>
        </authorList>
    </citation>
    <scope>IDENTIFICATION</scope>
</reference>
<dbReference type="InParanoid" id="A0A674ML10"/>
<protein>
    <recommendedName>
        <fullName evidence="2">Protein FAM221A</fullName>
    </recommendedName>
</protein>
<dbReference type="AlphaFoldDB" id="A0A674ML10"/>
<keyword evidence="4" id="KW-1185">Reference proteome</keyword>
<reference evidence="3 4" key="1">
    <citation type="journal article" date="2011" name="Genome Biol. Evol.">
        <title>Integration of the genetic map and genome assembly of fugu facilitates insights into distinct features of genome evolution in teleosts and mammals.</title>
        <authorList>
            <person name="Kai W."/>
            <person name="Kikuchi K."/>
            <person name="Tohari S."/>
            <person name="Chew A.K."/>
            <person name="Tay A."/>
            <person name="Fujiwara A."/>
            <person name="Hosoya S."/>
            <person name="Suetake H."/>
            <person name="Naruse K."/>
            <person name="Brenner S."/>
            <person name="Suzuki Y."/>
            <person name="Venkatesh B."/>
        </authorList>
    </citation>
    <scope>NUCLEOTIDE SEQUENCE [LARGE SCALE GENOMIC DNA]</scope>
</reference>
<dbReference type="PANTHER" id="PTHR31214">
    <property type="entry name" value="PROTEIN FAM221A-RELATED"/>
    <property type="match status" value="1"/>
</dbReference>
<dbReference type="InterPro" id="IPR026755">
    <property type="entry name" value="Fam221a/b"/>
</dbReference>
<proteinExistence type="inferred from homology"/>
<dbReference type="PANTHER" id="PTHR31214:SF2">
    <property type="entry name" value="PROTEIN FAM221A"/>
    <property type="match status" value="1"/>
</dbReference>
<organism evidence="3 4">
    <name type="scientific">Takifugu rubripes</name>
    <name type="common">Japanese pufferfish</name>
    <name type="synonym">Fugu rubripes</name>
    <dbReference type="NCBI Taxonomy" id="31033"/>
    <lineage>
        <taxon>Eukaryota</taxon>
        <taxon>Metazoa</taxon>
        <taxon>Chordata</taxon>
        <taxon>Craniata</taxon>
        <taxon>Vertebrata</taxon>
        <taxon>Euteleostomi</taxon>
        <taxon>Actinopterygii</taxon>
        <taxon>Neopterygii</taxon>
        <taxon>Teleostei</taxon>
        <taxon>Neoteleostei</taxon>
        <taxon>Acanthomorphata</taxon>
        <taxon>Eupercaria</taxon>
        <taxon>Tetraodontiformes</taxon>
        <taxon>Tetradontoidea</taxon>
        <taxon>Tetraodontidae</taxon>
        <taxon>Takifugu</taxon>
    </lineage>
</organism>
<evidence type="ECO:0000256" key="2">
    <source>
        <dbReference type="ARBA" id="ARBA00039630"/>
    </source>
</evidence>
<dbReference type="Proteomes" id="UP000005226">
    <property type="component" value="Chromosome 12"/>
</dbReference>
<dbReference type="Ensembl" id="ENSTRUT00000075820.1">
    <property type="protein sequence ID" value="ENSTRUP00000061674.1"/>
    <property type="gene ID" value="ENSTRUG00000033149.1"/>
</dbReference>
<gene>
    <name evidence="3" type="primary">fam221a</name>
</gene>
<dbReference type="Pfam" id="PF14753">
    <property type="entry name" value="FAM221"/>
    <property type="match status" value="1"/>
</dbReference>
<evidence type="ECO:0000313" key="4">
    <source>
        <dbReference type="Proteomes" id="UP000005226"/>
    </source>
</evidence>